<dbReference type="EMBL" id="GBXM01052129">
    <property type="protein sequence ID" value="JAH56448.1"/>
    <property type="molecule type" value="Transcribed_RNA"/>
</dbReference>
<reference evidence="1" key="2">
    <citation type="journal article" date="2015" name="Fish Shellfish Immunol.">
        <title>Early steps in the European eel (Anguilla anguilla)-Vibrio vulnificus interaction in the gills: Role of the RtxA13 toxin.</title>
        <authorList>
            <person name="Callol A."/>
            <person name="Pajuelo D."/>
            <person name="Ebbesson L."/>
            <person name="Teles M."/>
            <person name="MacKenzie S."/>
            <person name="Amaro C."/>
        </authorList>
    </citation>
    <scope>NUCLEOTIDE SEQUENCE</scope>
</reference>
<protein>
    <submittedName>
        <fullName evidence="1">Uncharacterized protein</fullName>
    </submittedName>
</protein>
<reference evidence="1" key="1">
    <citation type="submission" date="2014-11" db="EMBL/GenBank/DDBJ databases">
        <authorList>
            <person name="Amaro Gonzalez C."/>
        </authorList>
    </citation>
    <scope>NUCLEOTIDE SEQUENCE</scope>
</reference>
<organism evidence="1">
    <name type="scientific">Anguilla anguilla</name>
    <name type="common">European freshwater eel</name>
    <name type="synonym">Muraena anguilla</name>
    <dbReference type="NCBI Taxonomy" id="7936"/>
    <lineage>
        <taxon>Eukaryota</taxon>
        <taxon>Metazoa</taxon>
        <taxon>Chordata</taxon>
        <taxon>Craniata</taxon>
        <taxon>Vertebrata</taxon>
        <taxon>Euteleostomi</taxon>
        <taxon>Actinopterygii</taxon>
        <taxon>Neopterygii</taxon>
        <taxon>Teleostei</taxon>
        <taxon>Anguilliformes</taxon>
        <taxon>Anguillidae</taxon>
        <taxon>Anguilla</taxon>
    </lineage>
</organism>
<dbReference type="AlphaFoldDB" id="A0A0E9TUQ0"/>
<accession>A0A0E9TUQ0</accession>
<evidence type="ECO:0000313" key="1">
    <source>
        <dbReference type="EMBL" id="JAH56448.1"/>
    </source>
</evidence>
<proteinExistence type="predicted"/>
<sequence length="48" mass="5598">MKGILFIQKGFREKTTGPQYTVQCQWNSRLSTITYYATLPIIKTKKKS</sequence>
<name>A0A0E9TUQ0_ANGAN</name>